<evidence type="ECO:0000313" key="2">
    <source>
        <dbReference type="EMBL" id="EWM23612.1"/>
    </source>
</evidence>
<feature type="compositionally biased region" description="Basic and acidic residues" evidence="1">
    <location>
        <begin position="257"/>
        <end position="269"/>
    </location>
</feature>
<dbReference type="Proteomes" id="UP000019335">
    <property type="component" value="Chromosome 16"/>
</dbReference>
<organism evidence="2 3">
    <name type="scientific">Nannochloropsis gaditana</name>
    <dbReference type="NCBI Taxonomy" id="72520"/>
    <lineage>
        <taxon>Eukaryota</taxon>
        <taxon>Sar</taxon>
        <taxon>Stramenopiles</taxon>
        <taxon>Ochrophyta</taxon>
        <taxon>Eustigmatophyceae</taxon>
        <taxon>Eustigmatales</taxon>
        <taxon>Monodopsidaceae</taxon>
        <taxon>Nannochloropsis</taxon>
    </lineage>
</organism>
<evidence type="ECO:0000313" key="3">
    <source>
        <dbReference type="Proteomes" id="UP000019335"/>
    </source>
</evidence>
<evidence type="ECO:0000256" key="1">
    <source>
        <dbReference type="SAM" id="MobiDB-lite"/>
    </source>
</evidence>
<feature type="compositionally biased region" description="Basic and acidic residues" evidence="1">
    <location>
        <begin position="224"/>
        <end position="246"/>
    </location>
</feature>
<dbReference type="EMBL" id="AZIL01001548">
    <property type="protein sequence ID" value="EWM23612.1"/>
    <property type="molecule type" value="Genomic_DNA"/>
</dbReference>
<dbReference type="AlphaFoldDB" id="W7TBI2"/>
<feature type="non-terminal residue" evidence="2">
    <location>
        <position position="1"/>
    </location>
</feature>
<keyword evidence="3" id="KW-1185">Reference proteome</keyword>
<comment type="caution">
    <text evidence="2">The sequence shown here is derived from an EMBL/GenBank/DDBJ whole genome shotgun (WGS) entry which is preliminary data.</text>
</comment>
<feature type="region of interest" description="Disordered" evidence="1">
    <location>
        <begin position="192"/>
        <end position="303"/>
    </location>
</feature>
<proteinExistence type="predicted"/>
<feature type="compositionally biased region" description="Gly residues" evidence="1">
    <location>
        <begin position="279"/>
        <end position="295"/>
    </location>
</feature>
<gene>
    <name evidence="2" type="ORF">Naga_101086g3</name>
</gene>
<accession>W7TBI2</accession>
<reference evidence="2 3" key="1">
    <citation type="journal article" date="2014" name="Mol. Plant">
        <title>Chromosome Scale Genome Assembly and Transcriptome Profiling of Nannochloropsis gaditana in Nitrogen Depletion.</title>
        <authorList>
            <person name="Corteggiani Carpinelli E."/>
            <person name="Telatin A."/>
            <person name="Vitulo N."/>
            <person name="Forcato C."/>
            <person name="D'Angelo M."/>
            <person name="Schiavon R."/>
            <person name="Vezzi A."/>
            <person name="Giacometti G.M."/>
            <person name="Morosinotto T."/>
            <person name="Valle G."/>
        </authorList>
    </citation>
    <scope>NUCLEOTIDE SEQUENCE [LARGE SCALE GENOMIC DNA]</scope>
    <source>
        <strain evidence="2 3">B-31</strain>
    </source>
</reference>
<dbReference type="OrthoDB" id="10669592at2759"/>
<name>W7TBI2_9STRA</name>
<protein>
    <submittedName>
        <fullName evidence="2">Uncharacterized protein</fullName>
    </submittedName>
</protein>
<sequence length="303" mass="31278">LFSLDRYLQADGPSSLRAAIASLLSSFPPSLWPSPVLPALLHGLTGAEGRHQEAKNGVGHLGIPALVHIARCIPMALEPGRELLSALLRHLLEQRILALPSSPSASASLPPASSPSPLLASLSSLHIGEGGDRRTYLLRLLRLLDDPSFAPPFFAISPPSSAHQGREERGNSGARILQLALALALWVQLSLTSRPPPRGGGGAGRAGSREEGVRRGGGGETEEPGAREAAGHERREASDGQRRADADCGGASGLEGGRGRGREGGRDADEPAWVRGAARGRGGGGKRVGGVGKRGLGSDAEKG</sequence>